<dbReference type="InterPro" id="IPR036477">
    <property type="entry name" value="Formyl_transf_N_sf"/>
</dbReference>
<dbReference type="Gene3D" id="3.40.50.170">
    <property type="entry name" value="Formyl transferase, N-terminal domain"/>
    <property type="match status" value="1"/>
</dbReference>
<dbReference type="AlphaFoldDB" id="A0A679FSL8"/>
<gene>
    <name evidence="2" type="ORF">GsuE55_24480</name>
</gene>
<dbReference type="SUPFAM" id="SSF53328">
    <property type="entry name" value="Formyltransferase"/>
    <property type="match status" value="1"/>
</dbReference>
<dbReference type="CDD" id="cd08653">
    <property type="entry name" value="FMT_core_like_3"/>
    <property type="match status" value="1"/>
</dbReference>
<dbReference type="InterPro" id="IPR002376">
    <property type="entry name" value="Formyl_transf_N"/>
</dbReference>
<dbReference type="RefSeq" id="WP_144976385.1">
    <property type="nucleotide sequence ID" value="NZ_AP022557.1"/>
</dbReference>
<proteinExistence type="predicted"/>
<dbReference type="Proteomes" id="UP000501421">
    <property type="component" value="Chromosome"/>
</dbReference>
<keyword evidence="3" id="KW-1185">Reference proteome</keyword>
<evidence type="ECO:0000259" key="1">
    <source>
        <dbReference type="Pfam" id="PF00551"/>
    </source>
</evidence>
<evidence type="ECO:0000313" key="3">
    <source>
        <dbReference type="Proteomes" id="UP000501421"/>
    </source>
</evidence>
<evidence type="ECO:0000313" key="2">
    <source>
        <dbReference type="EMBL" id="BBW97615.1"/>
    </source>
</evidence>
<dbReference type="EMBL" id="AP022557">
    <property type="protein sequence ID" value="BBW97615.1"/>
    <property type="molecule type" value="Genomic_DNA"/>
</dbReference>
<sequence length="268" mass="30807">MKVVLLSGSHPRHYYVANTLLENGLLHGHMIEEREAFVPAPPEGLEPIDRENFIRHFREREEAEYAFFGKHKKVLGDIPTLVIHQSELNGEKMLQWLQEQQPDVVLTYGVHKIDDHVIDRLPDYAWNIHGGLSPWYRGNITLFWPFYMLRPNWAGMTIHRLTSKLDGGDIVHHSVPKLEYGDGIHDVACKAVKKVAADLVEILKRLQSGKVPNYVPQKSNGKLFVATDWTPQHLRLIYQTFHNDIVDHYLDGKLGHVEPKLVNALAEQ</sequence>
<organism evidence="2 3">
    <name type="scientific">Geobacillus subterraneus</name>
    <dbReference type="NCBI Taxonomy" id="129338"/>
    <lineage>
        <taxon>Bacteria</taxon>
        <taxon>Bacillati</taxon>
        <taxon>Bacillota</taxon>
        <taxon>Bacilli</taxon>
        <taxon>Bacillales</taxon>
        <taxon>Anoxybacillaceae</taxon>
        <taxon>Geobacillus</taxon>
    </lineage>
</organism>
<name>A0A679FSL8_9BACL</name>
<accession>A0A679FSL8</accession>
<feature type="domain" description="Formyl transferase N-terminal" evidence="1">
    <location>
        <begin position="77"/>
        <end position="187"/>
    </location>
</feature>
<reference evidence="3" key="1">
    <citation type="journal article" date="2020" name="Microbiol. Resour. Announc.">
        <title>Complete Genome Sequence of Geobacillus sp. Strain E55-1, Isolated from Mine Geyser in Japan.</title>
        <authorList>
            <person name="Miyazaki K."/>
            <person name="Hase E."/>
            <person name="Tokito N."/>
        </authorList>
    </citation>
    <scope>NUCLEOTIDE SEQUENCE [LARGE SCALE GENOMIC DNA]</scope>
    <source>
        <strain evidence="3">E55-1</strain>
    </source>
</reference>
<protein>
    <recommendedName>
        <fullName evidence="1">Formyl transferase N-terminal domain-containing protein</fullName>
    </recommendedName>
</protein>
<dbReference type="Pfam" id="PF00551">
    <property type="entry name" value="Formyl_trans_N"/>
    <property type="match status" value="1"/>
</dbReference>